<protein>
    <submittedName>
        <fullName evidence="2">Methionyl-tRNA formyltransferase</fullName>
        <ecNumber evidence="2">2.1.2.9</ecNumber>
    </submittedName>
</protein>
<dbReference type="InterPro" id="IPR002376">
    <property type="entry name" value="Formyl_transf_N"/>
</dbReference>
<evidence type="ECO:0000259" key="1">
    <source>
        <dbReference type="Pfam" id="PF00551"/>
    </source>
</evidence>
<accession>A0ABD5RU57</accession>
<name>A0ABD5RU57_9EURY</name>
<reference evidence="2 3" key="1">
    <citation type="journal article" date="2019" name="Int. J. Syst. Evol. Microbiol.">
        <title>The Global Catalogue of Microorganisms (GCM) 10K type strain sequencing project: providing services to taxonomists for standard genome sequencing and annotation.</title>
        <authorList>
            <consortium name="The Broad Institute Genomics Platform"/>
            <consortium name="The Broad Institute Genome Sequencing Center for Infectious Disease"/>
            <person name="Wu L."/>
            <person name="Ma J."/>
        </authorList>
    </citation>
    <scope>NUCLEOTIDE SEQUENCE [LARGE SCALE GENOMIC DNA]</scope>
    <source>
        <strain evidence="2 3">CGMCC 1.12543</strain>
    </source>
</reference>
<dbReference type="InterPro" id="IPR001555">
    <property type="entry name" value="GART_AS"/>
</dbReference>
<proteinExistence type="predicted"/>
<dbReference type="RefSeq" id="WP_247421770.1">
    <property type="nucleotide sequence ID" value="NZ_JALLGW010000006.1"/>
</dbReference>
<dbReference type="AlphaFoldDB" id="A0ABD5RU57"/>
<dbReference type="EC" id="2.1.2.9" evidence="2"/>
<dbReference type="Gene3D" id="3.40.50.12230">
    <property type="match status" value="1"/>
</dbReference>
<feature type="domain" description="Formyl transferase N-terminal" evidence="1">
    <location>
        <begin position="64"/>
        <end position="172"/>
    </location>
</feature>
<dbReference type="PROSITE" id="PS00373">
    <property type="entry name" value="GART"/>
    <property type="match status" value="1"/>
</dbReference>
<dbReference type="PANTHER" id="PTHR11138:SF5">
    <property type="entry name" value="METHIONYL-TRNA FORMYLTRANSFERASE, MITOCHONDRIAL"/>
    <property type="match status" value="1"/>
</dbReference>
<comment type="caution">
    <text evidence="2">The sequence shown here is derived from an EMBL/GenBank/DDBJ whole genome shotgun (WGS) entry which is preliminary data.</text>
</comment>
<evidence type="ECO:0000313" key="2">
    <source>
        <dbReference type="EMBL" id="MFC5973869.1"/>
    </source>
</evidence>
<dbReference type="InterPro" id="IPR036477">
    <property type="entry name" value="Formyl_transf_N_sf"/>
</dbReference>
<dbReference type="EMBL" id="JBHSQH010000008">
    <property type="protein sequence ID" value="MFC5973869.1"/>
    <property type="molecule type" value="Genomic_DNA"/>
</dbReference>
<dbReference type="PANTHER" id="PTHR11138">
    <property type="entry name" value="METHIONYL-TRNA FORMYLTRANSFERASE"/>
    <property type="match status" value="1"/>
</dbReference>
<dbReference type="GO" id="GO:0004479">
    <property type="term" value="F:methionyl-tRNA formyltransferase activity"/>
    <property type="evidence" value="ECO:0007669"/>
    <property type="project" value="UniProtKB-EC"/>
</dbReference>
<keyword evidence="2" id="KW-0808">Transferase</keyword>
<evidence type="ECO:0000313" key="3">
    <source>
        <dbReference type="Proteomes" id="UP001596099"/>
    </source>
</evidence>
<keyword evidence="3" id="KW-1185">Reference proteome</keyword>
<dbReference type="Pfam" id="PF00551">
    <property type="entry name" value="Formyl_trans_N"/>
    <property type="match status" value="1"/>
</dbReference>
<organism evidence="2 3">
    <name type="scientific">Halomarina salina</name>
    <dbReference type="NCBI Taxonomy" id="1872699"/>
    <lineage>
        <taxon>Archaea</taxon>
        <taxon>Methanobacteriati</taxon>
        <taxon>Methanobacteriota</taxon>
        <taxon>Stenosarchaea group</taxon>
        <taxon>Halobacteria</taxon>
        <taxon>Halobacteriales</taxon>
        <taxon>Natronomonadaceae</taxon>
        <taxon>Halomarina</taxon>
    </lineage>
</organism>
<dbReference type="Proteomes" id="UP001596099">
    <property type="component" value="Unassembled WGS sequence"/>
</dbReference>
<gene>
    <name evidence="2" type="ORF">ACFPYI_21305</name>
</gene>
<sequence length="262" mass="30045">MTSVAFFGSHPLGETCLARLHDHPDVDVDLVVTYPRDHDGWWDGSVHERALEYGYEVATLDEERRVLEHEIDYLLSVYYPNILDGELLDHPERLALNLHQAELPRYRGSNVFSHSILNARADDHWRHGTTLHVMVEDVDAGAVIGRNFAPITEEDTARSLYEKVCEASVDLFEEYLPHIVSGEIDDMGTPQDEFDGPRYFHAKDSLVDRKEIPAKRLVSHDPVVRQDTYDLIRALDFPPFEPAYTTLDGNRIRLTASWLDHD</sequence>
<dbReference type="SUPFAM" id="SSF53328">
    <property type="entry name" value="Formyltransferase"/>
    <property type="match status" value="1"/>
</dbReference>